<dbReference type="Proteomes" id="UP001500305">
    <property type="component" value="Unassembled WGS sequence"/>
</dbReference>
<sequence length="77" mass="8169">MVAQYLGHPLRHPGALEPAALGRQCAESPGTALLASDHAALRLRSKPRPRPVGAIRRGSPAGREPDTRTLVGLFNNP</sequence>
<accession>A0ABN3DRE3</accession>
<proteinExistence type="predicted"/>
<protein>
    <submittedName>
        <fullName evidence="2">Uncharacterized protein</fullName>
    </submittedName>
</protein>
<evidence type="ECO:0000313" key="2">
    <source>
        <dbReference type="EMBL" id="GAA2239957.1"/>
    </source>
</evidence>
<reference evidence="2 3" key="1">
    <citation type="journal article" date="2019" name="Int. J. Syst. Evol. Microbiol.">
        <title>The Global Catalogue of Microorganisms (GCM) 10K type strain sequencing project: providing services to taxonomists for standard genome sequencing and annotation.</title>
        <authorList>
            <consortium name="The Broad Institute Genomics Platform"/>
            <consortium name="The Broad Institute Genome Sequencing Center for Infectious Disease"/>
            <person name="Wu L."/>
            <person name="Ma J."/>
        </authorList>
    </citation>
    <scope>NUCLEOTIDE SEQUENCE [LARGE SCALE GENOMIC DNA]</scope>
    <source>
        <strain evidence="2 3">JCM 7356</strain>
    </source>
</reference>
<name>A0ABN3DRE3_9ACTN</name>
<evidence type="ECO:0000313" key="3">
    <source>
        <dbReference type="Proteomes" id="UP001500305"/>
    </source>
</evidence>
<gene>
    <name evidence="2" type="ORF">GCM10010430_21700</name>
</gene>
<feature type="region of interest" description="Disordered" evidence="1">
    <location>
        <begin position="47"/>
        <end position="68"/>
    </location>
</feature>
<organism evidence="2 3">
    <name type="scientific">Kitasatospora cystarginea</name>
    <dbReference type="NCBI Taxonomy" id="58350"/>
    <lineage>
        <taxon>Bacteria</taxon>
        <taxon>Bacillati</taxon>
        <taxon>Actinomycetota</taxon>
        <taxon>Actinomycetes</taxon>
        <taxon>Kitasatosporales</taxon>
        <taxon>Streptomycetaceae</taxon>
        <taxon>Kitasatospora</taxon>
    </lineage>
</organism>
<dbReference type="EMBL" id="BAAATR010000007">
    <property type="protein sequence ID" value="GAA2239957.1"/>
    <property type="molecule type" value="Genomic_DNA"/>
</dbReference>
<keyword evidence="3" id="KW-1185">Reference proteome</keyword>
<evidence type="ECO:0000256" key="1">
    <source>
        <dbReference type="SAM" id="MobiDB-lite"/>
    </source>
</evidence>
<comment type="caution">
    <text evidence="2">The sequence shown here is derived from an EMBL/GenBank/DDBJ whole genome shotgun (WGS) entry which is preliminary data.</text>
</comment>